<keyword evidence="1" id="KW-0503">Monooxygenase</keyword>
<keyword evidence="2" id="KW-1185">Reference proteome</keyword>
<gene>
    <name evidence="1" type="ORF">KSX_41050</name>
</gene>
<protein>
    <submittedName>
        <fullName evidence="1">Antibiotic biosynthesis monooxygenase</fullName>
    </submittedName>
</protein>
<organism evidence="1 2">
    <name type="scientific">Ktedonospora formicarum</name>
    <dbReference type="NCBI Taxonomy" id="2778364"/>
    <lineage>
        <taxon>Bacteria</taxon>
        <taxon>Bacillati</taxon>
        <taxon>Chloroflexota</taxon>
        <taxon>Ktedonobacteria</taxon>
        <taxon>Ktedonobacterales</taxon>
        <taxon>Ktedonobacteraceae</taxon>
        <taxon>Ktedonospora</taxon>
    </lineage>
</organism>
<accession>A0A8J3MRE7</accession>
<name>A0A8J3MRE7_9CHLR</name>
<evidence type="ECO:0000313" key="2">
    <source>
        <dbReference type="Proteomes" id="UP000612362"/>
    </source>
</evidence>
<comment type="caution">
    <text evidence="1">The sequence shown here is derived from an EMBL/GenBank/DDBJ whole genome shotgun (WGS) entry which is preliminary data.</text>
</comment>
<dbReference type="Proteomes" id="UP000612362">
    <property type="component" value="Unassembled WGS sequence"/>
</dbReference>
<keyword evidence="1" id="KW-0560">Oxidoreductase</keyword>
<reference evidence="1" key="1">
    <citation type="submission" date="2020-10" db="EMBL/GenBank/DDBJ databases">
        <title>Taxonomic study of unclassified bacteria belonging to the class Ktedonobacteria.</title>
        <authorList>
            <person name="Yabe S."/>
            <person name="Wang C.M."/>
            <person name="Zheng Y."/>
            <person name="Sakai Y."/>
            <person name="Cavaletti L."/>
            <person name="Monciardini P."/>
            <person name="Donadio S."/>
        </authorList>
    </citation>
    <scope>NUCLEOTIDE SEQUENCE</scope>
    <source>
        <strain evidence="1">SOSP1-1</strain>
    </source>
</reference>
<proteinExistence type="predicted"/>
<dbReference type="EMBL" id="BNJF01000002">
    <property type="protein sequence ID" value="GHO45942.1"/>
    <property type="molecule type" value="Genomic_DNA"/>
</dbReference>
<dbReference type="RefSeq" id="WP_220195356.1">
    <property type="nucleotide sequence ID" value="NZ_BNJF01000002.1"/>
</dbReference>
<dbReference type="AlphaFoldDB" id="A0A8J3MRE7"/>
<sequence>MIARSWRGWTTLGNADAYERLLREKVLPGLQQIDGYQGGYVLRQEGSQEVEFVVLNFFNSLDAIRAFAGNDYTIPVFEPEARILLSRVEPIAHHYEVKVAL</sequence>
<dbReference type="InterPro" id="IPR011008">
    <property type="entry name" value="Dimeric_a/b-barrel"/>
</dbReference>
<dbReference type="SUPFAM" id="SSF54909">
    <property type="entry name" value="Dimeric alpha+beta barrel"/>
    <property type="match status" value="1"/>
</dbReference>
<dbReference type="GO" id="GO:0004497">
    <property type="term" value="F:monooxygenase activity"/>
    <property type="evidence" value="ECO:0007669"/>
    <property type="project" value="UniProtKB-KW"/>
</dbReference>
<evidence type="ECO:0000313" key="1">
    <source>
        <dbReference type="EMBL" id="GHO45942.1"/>
    </source>
</evidence>